<dbReference type="EC" id="1.2.1.-" evidence="4"/>
<dbReference type="AlphaFoldDB" id="A0A7Y9S878"/>
<dbReference type="InterPro" id="IPR016163">
    <property type="entry name" value="Ald_DH_C"/>
</dbReference>
<proteinExistence type="inferred from homology"/>
<gene>
    <name evidence="4" type="ORF">FHU41_001358</name>
</gene>
<evidence type="ECO:0000313" key="4">
    <source>
        <dbReference type="EMBL" id="NYE95137.1"/>
    </source>
</evidence>
<dbReference type="Gene3D" id="3.40.309.10">
    <property type="entry name" value="Aldehyde Dehydrogenase, Chain A, domain 2"/>
    <property type="match status" value="1"/>
</dbReference>
<dbReference type="InterPro" id="IPR016161">
    <property type="entry name" value="Ald_DH/histidinol_DH"/>
</dbReference>
<evidence type="ECO:0000256" key="2">
    <source>
        <dbReference type="ARBA" id="ARBA00023002"/>
    </source>
</evidence>
<keyword evidence="2 4" id="KW-0560">Oxidoreductase</keyword>
<dbReference type="InterPro" id="IPR016160">
    <property type="entry name" value="Ald_DH_CS_CYS"/>
</dbReference>
<evidence type="ECO:0000313" key="5">
    <source>
        <dbReference type="Proteomes" id="UP000521748"/>
    </source>
</evidence>
<dbReference type="FunFam" id="3.40.605.10:FF:000001">
    <property type="entry name" value="Aldehyde dehydrogenase 1"/>
    <property type="match status" value="1"/>
</dbReference>
<dbReference type="GO" id="GO:0004029">
    <property type="term" value="F:aldehyde dehydrogenase (NAD+) activity"/>
    <property type="evidence" value="ECO:0007669"/>
    <property type="project" value="UniProtKB-EC"/>
</dbReference>
<comment type="similarity">
    <text evidence="1">Belongs to the aldehyde dehydrogenase family.</text>
</comment>
<accession>A0A7Y9S878</accession>
<evidence type="ECO:0000256" key="1">
    <source>
        <dbReference type="ARBA" id="ARBA00009986"/>
    </source>
</evidence>
<dbReference type="FunFam" id="3.40.309.10:FF:000012">
    <property type="entry name" value="Betaine aldehyde dehydrogenase"/>
    <property type="match status" value="1"/>
</dbReference>
<dbReference type="Pfam" id="PF00171">
    <property type="entry name" value="Aldedh"/>
    <property type="match status" value="1"/>
</dbReference>
<feature type="domain" description="Aldehyde dehydrogenase" evidence="3">
    <location>
        <begin position="34"/>
        <end position="492"/>
    </location>
</feature>
<evidence type="ECO:0000259" key="3">
    <source>
        <dbReference type="Pfam" id="PF00171"/>
    </source>
</evidence>
<dbReference type="Gene3D" id="3.40.605.10">
    <property type="entry name" value="Aldehyde Dehydrogenase, Chain A, domain 1"/>
    <property type="match status" value="1"/>
</dbReference>
<dbReference type="PROSITE" id="PS00070">
    <property type="entry name" value="ALDEHYDE_DEHYDR_CYS"/>
    <property type="match status" value="1"/>
</dbReference>
<dbReference type="InterPro" id="IPR016162">
    <property type="entry name" value="Ald_DH_N"/>
</dbReference>
<dbReference type="SUPFAM" id="SSF53720">
    <property type="entry name" value="ALDH-like"/>
    <property type="match status" value="1"/>
</dbReference>
<organism evidence="4 5">
    <name type="scientific">Psychromicrobium silvestre</name>
    <dbReference type="NCBI Taxonomy" id="1645614"/>
    <lineage>
        <taxon>Bacteria</taxon>
        <taxon>Bacillati</taxon>
        <taxon>Actinomycetota</taxon>
        <taxon>Actinomycetes</taxon>
        <taxon>Micrococcales</taxon>
        <taxon>Micrococcaceae</taxon>
        <taxon>Psychromicrobium</taxon>
    </lineage>
</organism>
<dbReference type="InterPro" id="IPR015590">
    <property type="entry name" value="Aldehyde_DH_dom"/>
</dbReference>
<comment type="caution">
    <text evidence="4">The sequence shown here is derived from an EMBL/GenBank/DDBJ whole genome shotgun (WGS) entry which is preliminary data.</text>
</comment>
<dbReference type="RefSeq" id="WP_179388816.1">
    <property type="nucleotide sequence ID" value="NZ_JACBYQ010000001.1"/>
</dbReference>
<protein>
    <submittedName>
        <fullName evidence="4">Aldehyde dehydrogenase (NAD+)/gamma-glutamyl-gamma-aminobutyraldehyde dehydrogenase</fullName>
        <ecNumber evidence="4">1.2.1.-</ecNumber>
        <ecNumber evidence="4">1.2.1.3</ecNumber>
    </submittedName>
</protein>
<dbReference type="EMBL" id="JACBYQ010000001">
    <property type="protein sequence ID" value="NYE95137.1"/>
    <property type="molecule type" value="Genomic_DNA"/>
</dbReference>
<keyword evidence="5" id="KW-1185">Reference proteome</keyword>
<sequence length="498" mass="52121">MTITNQKIDWHARRDAASADGRAVIDGARVASADGSSFTSVDPATARKIAEVSNCGPVDIDRAVAAARRSFATGVWSRSGAVQRKNVLLRLADLIEVHTDELALLESMDMGKLVSESSTVDVPSAAATFRWYAELADKLTDEIAATPPGSTALVTREALGVVGAIVPWNFPLDIAAWKLAPALVMGNSVVLKPATESSLTALLLGQLALEAGVPDGVLNVVPGPGASAGEALALHPDVDALAFTGSTEVAKHLLSCSARSNMKRLSLEAGGKSSNLIFSDTADLLLAAKKAAHGAYYNQGEVCSANSRILIQDEIYDDFVAAFLEAAKAYQPGDPMSAESGAGALVSARHADSVEKAIQQGASAGTVLGGGERLTIGESRAYIAPAAIADLPADHFLHREEIFGPVAVLARFKDEREAVEMANRTQYGLAASVWTADLARAHRVSSQLVAGTVSVNTVDALGLTTPFGGFRQSGFGRDLSRHAIDNYVAIKTTWIQHG</sequence>
<name>A0A7Y9S878_9MICC</name>
<dbReference type="EC" id="1.2.1.3" evidence="4"/>
<reference evidence="4 5" key="1">
    <citation type="submission" date="2020-07" db="EMBL/GenBank/DDBJ databases">
        <title>Sequencing the genomes of 1000 actinobacteria strains.</title>
        <authorList>
            <person name="Klenk H.-P."/>
        </authorList>
    </citation>
    <scope>NUCLEOTIDE SEQUENCE [LARGE SCALE GENOMIC DNA]</scope>
    <source>
        <strain evidence="4 5">DSM 102047</strain>
    </source>
</reference>
<dbReference type="PANTHER" id="PTHR11699">
    <property type="entry name" value="ALDEHYDE DEHYDROGENASE-RELATED"/>
    <property type="match status" value="1"/>
</dbReference>
<dbReference type="Proteomes" id="UP000521748">
    <property type="component" value="Unassembled WGS sequence"/>
</dbReference>